<accession>A0A182IXM3</accession>
<organism evidence="1">
    <name type="scientific">Anopheles atroparvus</name>
    <name type="common">European mosquito</name>
    <dbReference type="NCBI Taxonomy" id="41427"/>
    <lineage>
        <taxon>Eukaryota</taxon>
        <taxon>Metazoa</taxon>
        <taxon>Ecdysozoa</taxon>
        <taxon>Arthropoda</taxon>
        <taxon>Hexapoda</taxon>
        <taxon>Insecta</taxon>
        <taxon>Pterygota</taxon>
        <taxon>Neoptera</taxon>
        <taxon>Endopterygota</taxon>
        <taxon>Diptera</taxon>
        <taxon>Nematocera</taxon>
        <taxon>Culicoidea</taxon>
        <taxon>Culicidae</taxon>
        <taxon>Anophelinae</taxon>
        <taxon>Anopheles</taxon>
    </lineage>
</organism>
<evidence type="ECO:0000313" key="1">
    <source>
        <dbReference type="EnsemblMetazoa" id="AATE007459-PA.1"/>
    </source>
</evidence>
<sequence length="111" mass="12324">MNVASVKFAMTKNVMTAWHAGTHGCRFKRSRHTHGPCCDGGRPRPGGGCELTAGFELWLLLLLLAEGFTYHVTIVVTTRTTAQARNIFQWLTDGLTDAMGRPSRPRFVHIL</sequence>
<proteinExistence type="predicted"/>
<dbReference type="VEuPathDB" id="VectorBase:AATE007459"/>
<dbReference type="AlphaFoldDB" id="A0A182IXM3"/>
<protein>
    <submittedName>
        <fullName evidence="1">Uncharacterized protein</fullName>
    </submittedName>
</protein>
<dbReference type="EnsemblMetazoa" id="AATE007459-RA">
    <property type="protein sequence ID" value="AATE007459-PA.1"/>
    <property type="gene ID" value="AATE007459"/>
</dbReference>
<reference evidence="1" key="1">
    <citation type="submission" date="2022-08" db="UniProtKB">
        <authorList>
            <consortium name="EnsemblMetazoa"/>
        </authorList>
    </citation>
    <scope>IDENTIFICATION</scope>
    <source>
        <strain evidence="1">EBRO</strain>
    </source>
</reference>
<name>A0A182IXM3_ANOAO</name>